<gene>
    <name evidence="2" type="ORF">GMJLKIPL_4347</name>
</gene>
<name>A0ABQ4SGW8_9HYPH</name>
<feature type="chain" id="PRO_5045245562" evidence="1">
    <location>
        <begin position="23"/>
        <end position="110"/>
    </location>
</feature>
<dbReference type="Proteomes" id="UP001055153">
    <property type="component" value="Unassembled WGS sequence"/>
</dbReference>
<accession>A0ABQ4SGW8</accession>
<comment type="caution">
    <text evidence="2">The sequence shown here is derived from an EMBL/GenBank/DDBJ whole genome shotgun (WGS) entry which is preliminary data.</text>
</comment>
<evidence type="ECO:0000313" key="2">
    <source>
        <dbReference type="EMBL" id="GJE02399.1"/>
    </source>
</evidence>
<dbReference type="NCBIfam" id="NF047412">
    <property type="entry name" value="sig_GCG_CRPN_rpt"/>
    <property type="match status" value="1"/>
</dbReference>
<feature type="signal peptide" evidence="1">
    <location>
        <begin position="1"/>
        <end position="22"/>
    </location>
</feature>
<dbReference type="EMBL" id="BPQQ01000055">
    <property type="protein sequence ID" value="GJE02399.1"/>
    <property type="molecule type" value="Genomic_DNA"/>
</dbReference>
<keyword evidence="1" id="KW-0732">Signal</keyword>
<organism evidence="2 3">
    <name type="scientific">Methylobacterium isbiliense</name>
    <dbReference type="NCBI Taxonomy" id="315478"/>
    <lineage>
        <taxon>Bacteria</taxon>
        <taxon>Pseudomonadati</taxon>
        <taxon>Pseudomonadota</taxon>
        <taxon>Alphaproteobacteria</taxon>
        <taxon>Hyphomicrobiales</taxon>
        <taxon>Methylobacteriaceae</taxon>
        <taxon>Methylobacterium</taxon>
    </lineage>
</organism>
<evidence type="ECO:0000313" key="3">
    <source>
        <dbReference type="Proteomes" id="UP001055153"/>
    </source>
</evidence>
<evidence type="ECO:0000256" key="1">
    <source>
        <dbReference type="SAM" id="SignalP"/>
    </source>
</evidence>
<keyword evidence="3" id="KW-1185">Reference proteome</keyword>
<proteinExistence type="predicted"/>
<sequence>MRLKLAGAALLALGTVFGTGSAAEARDGCGPGFHRGYYGWCRPNLRPYAYRPVYYARPIYYARPVVYGYGWRRPWGWRHAGWHRPHYGWRHAGWHRPHYGWRHAGWHRRW</sequence>
<dbReference type="RefSeq" id="WP_238238536.1">
    <property type="nucleotide sequence ID" value="NZ_BPQQ01000055.1"/>
</dbReference>
<reference evidence="2" key="1">
    <citation type="journal article" date="2021" name="Front. Microbiol.">
        <title>Comprehensive Comparative Genomics and Phenotyping of Methylobacterium Species.</title>
        <authorList>
            <person name="Alessa O."/>
            <person name="Ogura Y."/>
            <person name="Fujitani Y."/>
            <person name="Takami H."/>
            <person name="Hayashi T."/>
            <person name="Sahin N."/>
            <person name="Tani A."/>
        </authorList>
    </citation>
    <scope>NUCLEOTIDE SEQUENCE</scope>
    <source>
        <strain evidence="2">DSM 17168</strain>
    </source>
</reference>
<dbReference type="InterPro" id="IPR058110">
    <property type="entry name" value="GCG_CRPN_dom"/>
</dbReference>
<reference evidence="2" key="2">
    <citation type="submission" date="2021-08" db="EMBL/GenBank/DDBJ databases">
        <authorList>
            <person name="Tani A."/>
            <person name="Ola A."/>
            <person name="Ogura Y."/>
            <person name="Katsura K."/>
            <person name="Hayashi T."/>
        </authorList>
    </citation>
    <scope>NUCLEOTIDE SEQUENCE</scope>
    <source>
        <strain evidence="2">DSM 17168</strain>
    </source>
</reference>
<protein>
    <submittedName>
        <fullName evidence="2">Uncharacterized protein</fullName>
    </submittedName>
</protein>